<dbReference type="Gene3D" id="1.10.10.60">
    <property type="entry name" value="Homeodomain-like"/>
    <property type="match status" value="1"/>
</dbReference>
<dbReference type="Proteomes" id="UP000054248">
    <property type="component" value="Unassembled WGS sequence"/>
</dbReference>
<evidence type="ECO:0000256" key="3">
    <source>
        <dbReference type="ARBA" id="ARBA00023155"/>
    </source>
</evidence>
<keyword evidence="4" id="KW-0539">Nucleus</keyword>
<dbReference type="STRING" id="1051891.A0A0C3Q4K9"/>
<feature type="compositionally biased region" description="Low complexity" evidence="5">
    <location>
        <begin position="34"/>
        <end position="55"/>
    </location>
</feature>
<accession>A0A0C3Q4K9</accession>
<organism evidence="7 8">
    <name type="scientific">Tulasnella calospora MUT 4182</name>
    <dbReference type="NCBI Taxonomy" id="1051891"/>
    <lineage>
        <taxon>Eukaryota</taxon>
        <taxon>Fungi</taxon>
        <taxon>Dikarya</taxon>
        <taxon>Basidiomycota</taxon>
        <taxon>Agaricomycotina</taxon>
        <taxon>Agaricomycetes</taxon>
        <taxon>Cantharellales</taxon>
        <taxon>Tulasnellaceae</taxon>
        <taxon>Tulasnella</taxon>
    </lineage>
</organism>
<keyword evidence="2" id="KW-0238">DNA-binding</keyword>
<evidence type="ECO:0000259" key="6">
    <source>
        <dbReference type="Pfam" id="PF05920"/>
    </source>
</evidence>
<proteinExistence type="inferred from homology"/>
<feature type="compositionally biased region" description="Polar residues" evidence="5">
    <location>
        <begin position="1"/>
        <end position="10"/>
    </location>
</feature>
<evidence type="ECO:0000256" key="4">
    <source>
        <dbReference type="ARBA" id="ARBA00023242"/>
    </source>
</evidence>
<sequence>MNSHAASGSPPSLAHRDSLSSNSSENTEVGAKEGTPAALADGATAGGAAAAGDDAPAPPVVKAGRKLPKPVTDFLRKWLLEHADHPYPNEQEKKMLCEKTGLTMHQLSNWMINVSFQNFIAPSEIGLVAVDCYIGRLFWIARFTAFDPILPMSLTAERGS</sequence>
<dbReference type="SUPFAM" id="SSF46689">
    <property type="entry name" value="Homeodomain-like"/>
    <property type="match status" value="1"/>
</dbReference>
<evidence type="ECO:0000313" key="8">
    <source>
        <dbReference type="Proteomes" id="UP000054248"/>
    </source>
</evidence>
<dbReference type="InterPro" id="IPR001356">
    <property type="entry name" value="HD"/>
</dbReference>
<evidence type="ECO:0000256" key="1">
    <source>
        <dbReference type="ARBA" id="ARBA00005800"/>
    </source>
</evidence>
<evidence type="ECO:0000313" key="7">
    <source>
        <dbReference type="EMBL" id="KIO23900.1"/>
    </source>
</evidence>
<dbReference type="PANTHER" id="PTHR11850">
    <property type="entry name" value="HOMEOBOX PROTEIN TRANSCRIPTION FACTORS"/>
    <property type="match status" value="1"/>
</dbReference>
<dbReference type="InterPro" id="IPR009057">
    <property type="entry name" value="Homeodomain-like_sf"/>
</dbReference>
<dbReference type="HOGENOM" id="CLU_1653426_0_0_1"/>
<dbReference type="GO" id="GO:0006355">
    <property type="term" value="P:regulation of DNA-templated transcription"/>
    <property type="evidence" value="ECO:0007669"/>
    <property type="project" value="InterPro"/>
</dbReference>
<reference evidence="7 8" key="1">
    <citation type="submission" date="2014-04" db="EMBL/GenBank/DDBJ databases">
        <authorList>
            <consortium name="DOE Joint Genome Institute"/>
            <person name="Kuo A."/>
            <person name="Girlanda M."/>
            <person name="Perotto S."/>
            <person name="Kohler A."/>
            <person name="Nagy L.G."/>
            <person name="Floudas D."/>
            <person name="Copeland A."/>
            <person name="Barry K.W."/>
            <person name="Cichocki N."/>
            <person name="Veneault-Fourrey C."/>
            <person name="LaButti K."/>
            <person name="Lindquist E.A."/>
            <person name="Lipzen A."/>
            <person name="Lundell T."/>
            <person name="Morin E."/>
            <person name="Murat C."/>
            <person name="Sun H."/>
            <person name="Tunlid A."/>
            <person name="Henrissat B."/>
            <person name="Grigoriev I.V."/>
            <person name="Hibbett D.S."/>
            <person name="Martin F."/>
            <person name="Nordberg H.P."/>
            <person name="Cantor M.N."/>
            <person name="Hua S.X."/>
        </authorList>
    </citation>
    <scope>NUCLEOTIDE SEQUENCE [LARGE SCALE GENOMIC DNA]</scope>
    <source>
        <strain evidence="7 8">MUT 4182</strain>
    </source>
</reference>
<keyword evidence="3" id="KW-0371">Homeobox</keyword>
<reference evidence="8" key="2">
    <citation type="submission" date="2015-01" db="EMBL/GenBank/DDBJ databases">
        <title>Evolutionary Origins and Diversification of the Mycorrhizal Mutualists.</title>
        <authorList>
            <consortium name="DOE Joint Genome Institute"/>
            <consortium name="Mycorrhizal Genomics Consortium"/>
            <person name="Kohler A."/>
            <person name="Kuo A."/>
            <person name="Nagy L.G."/>
            <person name="Floudas D."/>
            <person name="Copeland A."/>
            <person name="Barry K.W."/>
            <person name="Cichocki N."/>
            <person name="Veneault-Fourrey C."/>
            <person name="LaButti K."/>
            <person name="Lindquist E.A."/>
            <person name="Lipzen A."/>
            <person name="Lundell T."/>
            <person name="Morin E."/>
            <person name="Murat C."/>
            <person name="Riley R."/>
            <person name="Ohm R."/>
            <person name="Sun H."/>
            <person name="Tunlid A."/>
            <person name="Henrissat B."/>
            <person name="Grigoriev I.V."/>
            <person name="Hibbett D.S."/>
            <person name="Martin F."/>
        </authorList>
    </citation>
    <scope>NUCLEOTIDE SEQUENCE [LARGE SCALE GENOMIC DNA]</scope>
    <source>
        <strain evidence="8">MUT 4182</strain>
    </source>
</reference>
<dbReference type="OrthoDB" id="10056939at2759"/>
<protein>
    <recommendedName>
        <fullName evidence="6">KN homeodomain domain-containing protein</fullName>
    </recommendedName>
</protein>
<dbReference type="InterPro" id="IPR008422">
    <property type="entry name" value="KN_HD"/>
</dbReference>
<dbReference type="AlphaFoldDB" id="A0A0C3Q4K9"/>
<comment type="similarity">
    <text evidence="1">Belongs to the TALE/M-ATYP homeobox family.</text>
</comment>
<dbReference type="EMBL" id="KN823073">
    <property type="protein sequence ID" value="KIO23900.1"/>
    <property type="molecule type" value="Genomic_DNA"/>
</dbReference>
<dbReference type="InterPro" id="IPR050224">
    <property type="entry name" value="TALE_homeobox"/>
</dbReference>
<gene>
    <name evidence="7" type="ORF">M407DRAFT_77617</name>
</gene>
<name>A0A0C3Q4K9_9AGAM</name>
<dbReference type="Pfam" id="PF05920">
    <property type="entry name" value="Homeobox_KN"/>
    <property type="match status" value="1"/>
</dbReference>
<evidence type="ECO:0000256" key="2">
    <source>
        <dbReference type="ARBA" id="ARBA00023125"/>
    </source>
</evidence>
<evidence type="ECO:0000256" key="5">
    <source>
        <dbReference type="SAM" id="MobiDB-lite"/>
    </source>
</evidence>
<dbReference type="CDD" id="cd00086">
    <property type="entry name" value="homeodomain"/>
    <property type="match status" value="1"/>
</dbReference>
<keyword evidence="8" id="KW-1185">Reference proteome</keyword>
<feature type="region of interest" description="Disordered" evidence="5">
    <location>
        <begin position="1"/>
        <end position="65"/>
    </location>
</feature>
<dbReference type="GO" id="GO:0003677">
    <property type="term" value="F:DNA binding"/>
    <property type="evidence" value="ECO:0007669"/>
    <property type="project" value="UniProtKB-KW"/>
</dbReference>
<feature type="domain" description="KN homeodomain" evidence="6">
    <location>
        <begin position="78"/>
        <end position="113"/>
    </location>
</feature>